<reference evidence="2 3" key="1">
    <citation type="journal article" date="2020" name="Nat. Food">
        <title>A phased Vanilla planifolia genome enables genetic improvement of flavour and production.</title>
        <authorList>
            <person name="Hasing T."/>
            <person name="Tang H."/>
            <person name="Brym M."/>
            <person name="Khazi F."/>
            <person name="Huang T."/>
            <person name="Chambers A.H."/>
        </authorList>
    </citation>
    <scope>NUCLEOTIDE SEQUENCE [LARGE SCALE GENOMIC DNA]</scope>
    <source>
        <tissue evidence="2">Leaf</tissue>
    </source>
</reference>
<gene>
    <name evidence="2" type="ORF">HPP92_003951</name>
</gene>
<keyword evidence="3" id="KW-1185">Reference proteome</keyword>
<feature type="compositionally biased region" description="Polar residues" evidence="1">
    <location>
        <begin position="74"/>
        <end position="84"/>
    </location>
</feature>
<dbReference type="Proteomes" id="UP000636800">
    <property type="component" value="Chromosome 1"/>
</dbReference>
<feature type="compositionally biased region" description="Basic residues" evidence="1">
    <location>
        <begin position="91"/>
        <end position="103"/>
    </location>
</feature>
<dbReference type="OrthoDB" id="676979at2759"/>
<organism evidence="2 3">
    <name type="scientific">Vanilla planifolia</name>
    <name type="common">Vanilla</name>
    <dbReference type="NCBI Taxonomy" id="51239"/>
    <lineage>
        <taxon>Eukaryota</taxon>
        <taxon>Viridiplantae</taxon>
        <taxon>Streptophyta</taxon>
        <taxon>Embryophyta</taxon>
        <taxon>Tracheophyta</taxon>
        <taxon>Spermatophyta</taxon>
        <taxon>Magnoliopsida</taxon>
        <taxon>Liliopsida</taxon>
        <taxon>Asparagales</taxon>
        <taxon>Orchidaceae</taxon>
        <taxon>Vanilloideae</taxon>
        <taxon>Vanilleae</taxon>
        <taxon>Vanilla</taxon>
    </lineage>
</organism>
<dbReference type="AlphaFoldDB" id="A0A835S2S6"/>
<evidence type="ECO:0000313" key="2">
    <source>
        <dbReference type="EMBL" id="KAG0499260.1"/>
    </source>
</evidence>
<comment type="caution">
    <text evidence="2">The sequence shown here is derived from an EMBL/GenBank/DDBJ whole genome shotgun (WGS) entry which is preliminary data.</text>
</comment>
<sequence>MLSFRALLCHRTISFLRETRLLRAGPILSLSAVENVFDRGPIISCMHIHASHSDAQLPDEEEGDSAAGAWSLLDPSTSSLSAQQRPMRVSPGRKRLRRKGQWG</sequence>
<name>A0A835S2S6_VANPL</name>
<evidence type="ECO:0000313" key="3">
    <source>
        <dbReference type="Proteomes" id="UP000636800"/>
    </source>
</evidence>
<feature type="region of interest" description="Disordered" evidence="1">
    <location>
        <begin position="53"/>
        <end position="103"/>
    </location>
</feature>
<dbReference type="EMBL" id="JADCNL010000001">
    <property type="protein sequence ID" value="KAG0499260.1"/>
    <property type="molecule type" value="Genomic_DNA"/>
</dbReference>
<proteinExistence type="predicted"/>
<evidence type="ECO:0000256" key="1">
    <source>
        <dbReference type="SAM" id="MobiDB-lite"/>
    </source>
</evidence>
<accession>A0A835S2S6</accession>
<protein>
    <submittedName>
        <fullName evidence="2">Uncharacterized protein</fullName>
    </submittedName>
</protein>